<dbReference type="CDD" id="cd00303">
    <property type="entry name" value="retropepsin_like"/>
    <property type="match status" value="1"/>
</dbReference>
<dbReference type="PANTHER" id="PTHR15503">
    <property type="entry name" value="LDOC1 RELATED"/>
    <property type="match status" value="1"/>
</dbReference>
<reference evidence="2" key="1">
    <citation type="journal article" date="2019" name="Sci. Rep.">
        <title>Draft genome of Tanacetum cinerariifolium, the natural source of mosquito coil.</title>
        <authorList>
            <person name="Yamashiro T."/>
            <person name="Shiraishi A."/>
            <person name="Satake H."/>
            <person name="Nakayama K."/>
        </authorList>
    </citation>
    <scope>NUCLEOTIDE SEQUENCE</scope>
</reference>
<comment type="caution">
    <text evidence="2">The sequence shown here is derived from an EMBL/GenBank/DDBJ whole genome shotgun (WGS) entry which is preliminary data.</text>
</comment>
<dbReference type="Gene3D" id="2.40.70.10">
    <property type="entry name" value="Acid Proteases"/>
    <property type="match status" value="1"/>
</dbReference>
<evidence type="ECO:0000256" key="1">
    <source>
        <dbReference type="SAM" id="MobiDB-lite"/>
    </source>
</evidence>
<feature type="non-terminal residue" evidence="2">
    <location>
        <position position="1"/>
    </location>
</feature>
<dbReference type="InterPro" id="IPR021109">
    <property type="entry name" value="Peptidase_aspartic_dom_sf"/>
</dbReference>
<evidence type="ECO:0000313" key="2">
    <source>
        <dbReference type="EMBL" id="GEX74811.1"/>
    </source>
</evidence>
<feature type="region of interest" description="Disordered" evidence="1">
    <location>
        <begin position="120"/>
        <end position="155"/>
    </location>
</feature>
<feature type="region of interest" description="Disordered" evidence="1">
    <location>
        <begin position="1"/>
        <end position="55"/>
    </location>
</feature>
<dbReference type="AlphaFoldDB" id="A0A699HGL3"/>
<sequence length="379" mass="42938">TTVPRGERTGGPTSRGGRRTGEPTGRVGGRTSNQGGQGGDRGNHTSNIQGDVRSVNVGNDQNGCLYKEFMVCNPKDYDGKGGAIVYTRWIEKMESVRDMSGFGANQKRAMLKGGMLTDEAIRNGSLRKNADKRGNGRELSRNGNVRDDNKRSRTGRAFSIVTNPVRKEYTGHFARDCRAGPRMVTPVNARTDNCSRVTWRSIHDRSIESSPGPEHYDGYVHSKQPLRYNTIRFRVDYSFVSTSFIPLLDIDPSNLGFSYEIETAHRQLVEINKVTRDCKLEIEGHTFDIDLIPFRYESFDVIVRMDWLSRDKAKIVCHEKVVRIPLPHDEILRVLGVKSEEKVRYLMSSKTEEQKLRDIVVVRNFPEIFLDDLSRLPPS</sequence>
<protein>
    <recommendedName>
        <fullName evidence="3">Reverse transcriptase domain-containing protein</fullName>
    </recommendedName>
</protein>
<accession>A0A699HGL3</accession>
<proteinExistence type="predicted"/>
<gene>
    <name evidence="2" type="ORF">Tci_346786</name>
</gene>
<dbReference type="InterPro" id="IPR032567">
    <property type="entry name" value="RTL1-rel"/>
</dbReference>
<feature type="compositionally biased region" description="Low complexity" evidence="1">
    <location>
        <begin position="22"/>
        <end position="31"/>
    </location>
</feature>
<dbReference type="EMBL" id="BKCJ010127521">
    <property type="protein sequence ID" value="GEX74811.1"/>
    <property type="molecule type" value="Genomic_DNA"/>
</dbReference>
<dbReference type="Pfam" id="PF08284">
    <property type="entry name" value="RVP_2"/>
    <property type="match status" value="1"/>
</dbReference>
<feature type="compositionally biased region" description="Basic and acidic residues" evidence="1">
    <location>
        <begin position="128"/>
        <end position="151"/>
    </location>
</feature>
<organism evidence="2">
    <name type="scientific">Tanacetum cinerariifolium</name>
    <name type="common">Dalmatian daisy</name>
    <name type="synonym">Chrysanthemum cinerariifolium</name>
    <dbReference type="NCBI Taxonomy" id="118510"/>
    <lineage>
        <taxon>Eukaryota</taxon>
        <taxon>Viridiplantae</taxon>
        <taxon>Streptophyta</taxon>
        <taxon>Embryophyta</taxon>
        <taxon>Tracheophyta</taxon>
        <taxon>Spermatophyta</taxon>
        <taxon>Magnoliopsida</taxon>
        <taxon>eudicotyledons</taxon>
        <taxon>Gunneridae</taxon>
        <taxon>Pentapetalae</taxon>
        <taxon>asterids</taxon>
        <taxon>campanulids</taxon>
        <taxon>Asterales</taxon>
        <taxon>Asteraceae</taxon>
        <taxon>Asteroideae</taxon>
        <taxon>Anthemideae</taxon>
        <taxon>Anthemidinae</taxon>
        <taxon>Tanacetum</taxon>
    </lineage>
</organism>
<evidence type="ECO:0008006" key="3">
    <source>
        <dbReference type="Google" id="ProtNLM"/>
    </source>
</evidence>
<name>A0A699HGL3_TANCI</name>
<dbReference type="PANTHER" id="PTHR15503:SF45">
    <property type="entry name" value="RNA-DIRECTED DNA POLYMERASE HOMOLOG"/>
    <property type="match status" value="1"/>
</dbReference>